<name>A0A0Q0RIB1_9ARCH</name>
<keyword evidence="6" id="KW-0411">Iron-sulfur</keyword>
<reference evidence="8 9" key="1">
    <citation type="submission" date="2015-09" db="EMBL/GenBank/DDBJ databases">
        <title>Heavy metals and arsenic resistance mechanisms in polyextremophilic archaea of the family Ferroplasmaceae.</title>
        <authorList>
            <person name="Bulaev A.G."/>
            <person name="Kanygina A.V."/>
        </authorList>
    </citation>
    <scope>NUCLEOTIDE SEQUENCE [LARGE SCALE GENOMIC DNA]</scope>
    <source>
        <strain evidence="8 9">BH2</strain>
    </source>
</reference>
<feature type="domain" description="Rieske" evidence="7">
    <location>
        <begin position="79"/>
        <end position="189"/>
    </location>
</feature>
<keyword evidence="2" id="KW-0001">2Fe-2S</keyword>
<keyword evidence="4" id="KW-0560">Oxidoreductase</keyword>
<evidence type="ECO:0000256" key="6">
    <source>
        <dbReference type="ARBA" id="ARBA00023014"/>
    </source>
</evidence>
<gene>
    <name evidence="8" type="ORF">AOG55_07795</name>
</gene>
<evidence type="ECO:0000256" key="2">
    <source>
        <dbReference type="ARBA" id="ARBA00022714"/>
    </source>
</evidence>
<dbReference type="GO" id="GO:0005506">
    <property type="term" value="F:iron ion binding"/>
    <property type="evidence" value="ECO:0007669"/>
    <property type="project" value="InterPro"/>
</dbReference>
<keyword evidence="3" id="KW-0479">Metal-binding</keyword>
<evidence type="ECO:0000259" key="7">
    <source>
        <dbReference type="PROSITE" id="PS51296"/>
    </source>
</evidence>
<comment type="similarity">
    <text evidence="1">Belongs to the bacterial ring-hydroxylating dioxygenase alpha subunit family.</text>
</comment>
<dbReference type="GO" id="GO:0051537">
    <property type="term" value="F:2 iron, 2 sulfur cluster binding"/>
    <property type="evidence" value="ECO:0007669"/>
    <property type="project" value="UniProtKB-KW"/>
</dbReference>
<evidence type="ECO:0000256" key="1">
    <source>
        <dbReference type="ARBA" id="ARBA00008751"/>
    </source>
</evidence>
<keyword evidence="5" id="KW-0408">Iron</keyword>
<dbReference type="InterPro" id="IPR036922">
    <property type="entry name" value="Rieske_2Fe-2S_sf"/>
</dbReference>
<dbReference type="Pfam" id="PF00848">
    <property type="entry name" value="Ring_hydroxyl_A"/>
    <property type="match status" value="1"/>
</dbReference>
<dbReference type="SUPFAM" id="SSF55961">
    <property type="entry name" value="Bet v1-like"/>
    <property type="match status" value="1"/>
</dbReference>
<dbReference type="SUPFAM" id="SSF50022">
    <property type="entry name" value="ISP domain"/>
    <property type="match status" value="1"/>
</dbReference>
<dbReference type="AlphaFoldDB" id="A0A0Q0RIB1"/>
<evidence type="ECO:0000313" key="9">
    <source>
        <dbReference type="Proteomes" id="UP000050301"/>
    </source>
</evidence>
<dbReference type="InterPro" id="IPR001663">
    <property type="entry name" value="Rng_hydr_dOase-A"/>
</dbReference>
<dbReference type="InterPro" id="IPR015879">
    <property type="entry name" value="Ring_hydroxy_dOase_asu_C_dom"/>
</dbReference>
<evidence type="ECO:0000256" key="3">
    <source>
        <dbReference type="ARBA" id="ARBA00022723"/>
    </source>
</evidence>
<comment type="caution">
    <text evidence="8">The sequence shown here is derived from an EMBL/GenBank/DDBJ whole genome shotgun (WGS) entry which is preliminary data.</text>
</comment>
<evidence type="ECO:0000256" key="5">
    <source>
        <dbReference type="ARBA" id="ARBA00023004"/>
    </source>
</evidence>
<keyword evidence="9" id="KW-1185">Reference proteome</keyword>
<dbReference type="GO" id="GO:0016491">
    <property type="term" value="F:oxidoreductase activity"/>
    <property type="evidence" value="ECO:0007669"/>
    <property type="project" value="UniProtKB-KW"/>
</dbReference>
<dbReference type="InParanoid" id="A0A0Q0RIB1"/>
<dbReference type="PANTHER" id="PTHR43756">
    <property type="entry name" value="CHOLINE MONOOXYGENASE, CHLOROPLASTIC"/>
    <property type="match status" value="1"/>
</dbReference>
<accession>A0A0Q0RIB1</accession>
<dbReference type="InterPro" id="IPR017941">
    <property type="entry name" value="Rieske_2Fe-2S"/>
</dbReference>
<dbReference type="Gene3D" id="3.90.380.10">
    <property type="entry name" value="Naphthalene 1,2-dioxygenase Alpha Subunit, Chain A, domain 1"/>
    <property type="match status" value="1"/>
</dbReference>
<protein>
    <recommendedName>
        <fullName evidence="7">Rieske domain-containing protein</fullName>
    </recommendedName>
</protein>
<dbReference type="PROSITE" id="PS51296">
    <property type="entry name" value="RIESKE"/>
    <property type="match status" value="1"/>
</dbReference>
<dbReference type="PRINTS" id="PR00090">
    <property type="entry name" value="RNGDIOXGNASE"/>
</dbReference>
<dbReference type="RefSeq" id="WP_052656690.1">
    <property type="nucleotide sequence ID" value="NZ_LKBH01000183.1"/>
</dbReference>
<dbReference type="GeneID" id="84221011"/>
<dbReference type="Gene3D" id="2.102.10.10">
    <property type="entry name" value="Rieske [2Fe-2S] iron-sulphur domain"/>
    <property type="match status" value="1"/>
</dbReference>
<dbReference type="PANTHER" id="PTHR43756:SF1">
    <property type="entry name" value="3-PHENYLPROPIONATE_CINNAMIC ACID DIOXYGENASE SUBUNIT ALPHA"/>
    <property type="match status" value="1"/>
</dbReference>
<evidence type="ECO:0000256" key="4">
    <source>
        <dbReference type="ARBA" id="ARBA00023002"/>
    </source>
</evidence>
<dbReference type="EMBL" id="LKBH01000183">
    <property type="protein sequence ID" value="KQB35118.1"/>
    <property type="molecule type" value="Genomic_DNA"/>
</dbReference>
<sequence>MVQGDIKTIRNKPKEVNDIVSEDESFRYEEILEYNLSERAFKMLGEAESLIDDGYVPLYLLSDPEIYEAERIKVFASSWNFLAHESEIPYPGDYVVRYIEQTPLIVVRGEDNKIRVFLNACPHKGREFVKAEIGNTSHIRCPYHGFVYNTKGKLVGCPVQKHAIGDVINYNDFNMYRVNVEIYKGFIFANLDPKPKNDLSTFLGDFKFYFDLVSNRSEAGLSFTNPQRWVVPFNWKAAADNFAGDIYHAFTAHATGYALFPKETIKANTVLTGLQVDAGNGHGIAFSRIIDSPQWYGNWWPELIRKAKNTLTESEYKFWVKYSTSTIIGNVFPNFGFLNAGMPFKGGSTAEAIAPILTFRVWNPISHDKTQIWNWFAIENDAPEDLKKYSYLAYQHSFTANGVFEEDDMENWITQTHAGNSMLKLKLAEKVGEYKPLIDVGAPGNVQSYPSDIGSMSFWRELVNKLLE</sequence>
<organism evidence="8 9">
    <name type="scientific">Acidiplasma cupricumulans</name>
    <dbReference type="NCBI Taxonomy" id="312540"/>
    <lineage>
        <taxon>Archaea</taxon>
        <taxon>Methanobacteriati</taxon>
        <taxon>Thermoplasmatota</taxon>
        <taxon>Thermoplasmata</taxon>
        <taxon>Thermoplasmatales</taxon>
        <taxon>Ferroplasmaceae</taxon>
        <taxon>Acidiplasma</taxon>
    </lineage>
</organism>
<evidence type="ECO:0000313" key="8">
    <source>
        <dbReference type="EMBL" id="KQB35118.1"/>
    </source>
</evidence>
<proteinExistence type="inferred from homology"/>
<dbReference type="Pfam" id="PF00355">
    <property type="entry name" value="Rieske"/>
    <property type="match status" value="1"/>
</dbReference>
<dbReference type="Proteomes" id="UP000050301">
    <property type="component" value="Unassembled WGS sequence"/>
</dbReference>